<evidence type="ECO:0008006" key="5">
    <source>
        <dbReference type="Google" id="ProtNLM"/>
    </source>
</evidence>
<name>A0A857JQH2_9ALTE</name>
<dbReference type="Gene3D" id="3.40.1610.10">
    <property type="entry name" value="CV3147-like domain"/>
    <property type="match status" value="1"/>
</dbReference>
<dbReference type="Gene3D" id="2.40.390.10">
    <property type="entry name" value="CV3147-like"/>
    <property type="match status" value="1"/>
</dbReference>
<dbReference type="Pfam" id="PF20906">
    <property type="entry name" value="S-Me-THD_C"/>
    <property type="match status" value="1"/>
</dbReference>
<evidence type="ECO:0000313" key="3">
    <source>
        <dbReference type="EMBL" id="QHJ13207.1"/>
    </source>
</evidence>
<dbReference type="KEGG" id="pmes:FX988_03468"/>
<dbReference type="RefSeq" id="WP_160181321.1">
    <property type="nucleotide sequence ID" value="NZ_CP047656.1"/>
</dbReference>
<proteinExistence type="predicted"/>
<protein>
    <recommendedName>
        <fullName evidence="5">DUF917 domain-containing protein</fullName>
    </recommendedName>
</protein>
<reference evidence="3 4" key="1">
    <citation type="submission" date="2019-12" db="EMBL/GenBank/DDBJ databases">
        <title>Genome sequencing and assembly of endphytes of Porphyra tenera.</title>
        <authorList>
            <person name="Park J.M."/>
            <person name="Shin R."/>
            <person name="Jo S.H."/>
        </authorList>
    </citation>
    <scope>NUCLEOTIDE SEQUENCE [LARGE SCALE GENOMIC DNA]</scope>
    <source>
        <strain evidence="3 4">GPM4</strain>
    </source>
</reference>
<dbReference type="InterPro" id="IPR024071">
    <property type="entry name" value="S-Me-THD_C_sf"/>
</dbReference>
<dbReference type="Pfam" id="PF06032">
    <property type="entry name" value="S-Me-THD_N"/>
    <property type="match status" value="1"/>
</dbReference>
<gene>
    <name evidence="3" type="ORF">FX988_03468</name>
</gene>
<organism evidence="3 4">
    <name type="scientific">Paraglaciecola mesophila</name>
    <dbReference type="NCBI Taxonomy" id="197222"/>
    <lineage>
        <taxon>Bacteria</taxon>
        <taxon>Pseudomonadati</taxon>
        <taxon>Pseudomonadota</taxon>
        <taxon>Gammaproteobacteria</taxon>
        <taxon>Alteromonadales</taxon>
        <taxon>Alteromonadaceae</taxon>
        <taxon>Paraglaciecola</taxon>
    </lineage>
</organism>
<evidence type="ECO:0000313" key="4">
    <source>
        <dbReference type="Proteomes" id="UP000464524"/>
    </source>
</evidence>
<dbReference type="OrthoDB" id="7441206at2"/>
<sequence>MKVLTRLDISDILHGCAVLGTGGGGELSEGFGYIEAAFAEGKTFTMVDLNEVPAGEKLCTPYMLGALTPISSEEEREYAQLPRVNTIPMLVAYERLKALTEDDYYGTICCELGGSNTAISFYLAAMTDGYIIDADPAGRAVPEITHSTYYFNGLPAAPIVTANEFGECFICENVADDQRAERVVRALAMVSRNDIAAIDHALPVERLRGAVIPGTISKALTIGQTMRRAAKTQDDIANAIAECASGFVAFRGNVKKFHFETKDGFTLGVIHIQGQGEYKGTIYSIEVKNENMVARLNGVVDVTIPDLICILDLDKNIPVTNPHHRVGANVAVVILPAPKEFTTEKGLAAFGPAYAGIEQAYECAVTKQFAKRKSA</sequence>
<evidence type="ECO:0000259" key="2">
    <source>
        <dbReference type="Pfam" id="PF20906"/>
    </source>
</evidence>
<evidence type="ECO:0000259" key="1">
    <source>
        <dbReference type="Pfam" id="PF06032"/>
    </source>
</evidence>
<feature type="domain" description="S-Me-THD N-terminal" evidence="1">
    <location>
        <begin position="8"/>
        <end position="172"/>
    </location>
</feature>
<dbReference type="InterPro" id="IPR010318">
    <property type="entry name" value="S-Me-THD_N"/>
</dbReference>
<dbReference type="InterPro" id="IPR048350">
    <property type="entry name" value="S-Me-THD-like_C"/>
</dbReference>
<dbReference type="EMBL" id="CP047656">
    <property type="protein sequence ID" value="QHJ13207.1"/>
    <property type="molecule type" value="Genomic_DNA"/>
</dbReference>
<feature type="domain" description="S-Me-THD-like C-terminal" evidence="2">
    <location>
        <begin position="176"/>
        <end position="361"/>
    </location>
</feature>
<dbReference type="SUPFAM" id="SSF160991">
    <property type="entry name" value="CV3147-like"/>
    <property type="match status" value="1"/>
</dbReference>
<dbReference type="AlphaFoldDB" id="A0A857JQH2"/>
<keyword evidence="4" id="KW-1185">Reference proteome</keyword>
<accession>A0A857JQH2</accession>
<dbReference type="InterPro" id="IPR027479">
    <property type="entry name" value="S-Me-THD_N_sf"/>
</dbReference>
<dbReference type="Proteomes" id="UP000464524">
    <property type="component" value="Chromosome"/>
</dbReference>